<feature type="signal peptide" evidence="1">
    <location>
        <begin position="1"/>
        <end position="22"/>
    </location>
</feature>
<feature type="chain" id="PRO_5007798014" evidence="1">
    <location>
        <begin position="23"/>
        <end position="192"/>
    </location>
</feature>
<dbReference type="Proteomes" id="UP000036902">
    <property type="component" value="Chromosome"/>
</dbReference>
<gene>
    <name evidence="2" type="ORF">AC731_009615</name>
</gene>
<dbReference type="STRING" id="1134435.AC731_009615"/>
<keyword evidence="1" id="KW-0732">Signal</keyword>
<dbReference type="InterPro" id="IPR029033">
    <property type="entry name" value="His_PPase_superfam"/>
</dbReference>
<evidence type="ECO:0000313" key="2">
    <source>
        <dbReference type="EMBL" id="AMO37190.1"/>
    </source>
</evidence>
<keyword evidence="3" id="KW-1185">Reference proteome</keyword>
<name>A0A127K5F7_9RHOO</name>
<dbReference type="EMBL" id="CP014646">
    <property type="protein sequence ID" value="AMO37190.1"/>
    <property type="molecule type" value="Genomic_DNA"/>
</dbReference>
<dbReference type="Gene3D" id="3.40.50.1240">
    <property type="entry name" value="Phosphoglycerate mutase-like"/>
    <property type="match status" value="1"/>
</dbReference>
<evidence type="ECO:0000313" key="3">
    <source>
        <dbReference type="Proteomes" id="UP000036902"/>
    </source>
</evidence>
<dbReference type="InterPro" id="IPR013078">
    <property type="entry name" value="His_Pase_superF_clade-1"/>
</dbReference>
<dbReference type="CDD" id="cd07040">
    <property type="entry name" value="HP"/>
    <property type="match status" value="1"/>
</dbReference>
<accession>A0A127K5F7</accession>
<organism evidence="2 3">
    <name type="scientific">Thauera humireducens</name>
    <dbReference type="NCBI Taxonomy" id="1134435"/>
    <lineage>
        <taxon>Bacteria</taxon>
        <taxon>Pseudomonadati</taxon>
        <taxon>Pseudomonadota</taxon>
        <taxon>Betaproteobacteria</taxon>
        <taxon>Rhodocyclales</taxon>
        <taxon>Zoogloeaceae</taxon>
        <taxon>Thauera</taxon>
    </lineage>
</organism>
<evidence type="ECO:0000256" key="1">
    <source>
        <dbReference type="SAM" id="SignalP"/>
    </source>
</evidence>
<proteinExistence type="predicted"/>
<dbReference type="SUPFAM" id="SSF53254">
    <property type="entry name" value="Phosphoglycerate mutase-like"/>
    <property type="match status" value="1"/>
</dbReference>
<dbReference type="AlphaFoldDB" id="A0A127K5F7"/>
<protein>
    <submittedName>
        <fullName evidence="2">Histidine phosphatase family protein</fullName>
    </submittedName>
</protein>
<dbReference type="Pfam" id="PF00300">
    <property type="entry name" value="His_Phos_1"/>
    <property type="match status" value="1"/>
</dbReference>
<dbReference type="KEGG" id="thu:AC731_009615"/>
<dbReference type="RefSeq" id="WP_004261482.1">
    <property type="nucleotide sequence ID" value="NZ_CP014646.1"/>
</dbReference>
<sequence>MNALVATTLLLASLLAAAPVLAADALWAALRGGGHVALMRHATAPGVGDPDGFKVEDCATQRNLSAVGRDEARRIGERFRAQGIAAARVYASQWCRCLDTARLLDLGEITPFAGLNSFFRDGAREAVQTAEVRALIARELASGAPAQGPLVLVTHQVNITALSGIVPASGEIVVLRADGDALTVVGRMRADD</sequence>
<reference evidence="3" key="1">
    <citation type="submission" date="2016-03" db="EMBL/GenBank/DDBJ databases">
        <authorList>
            <person name="Ma C."/>
            <person name="Zhou S."/>
            <person name="Yang G."/>
        </authorList>
    </citation>
    <scope>NUCLEOTIDE SEQUENCE [LARGE SCALE GENOMIC DNA]</scope>
    <source>
        <strain evidence="3">SgZ-1</strain>
    </source>
</reference>